<sequence length="157" mass="18002">MSWWDEPKPSPYLSPSERFWLNVKPVLLEAGYRLPAKYDLAWQPKSRADRRAAKAFKPRASLIGLTRTTDNAQVMAKHVQDCEEAMVRHVARLPESPRNHCTPILDLIATPDNEDGSIMVMPLFLPAHQPIFETVGELLEFFRQMFEVGRQANVPVY</sequence>
<dbReference type="OrthoDB" id="5987198at2759"/>
<accession>A0A0D7B4F5</accession>
<reference evidence="1 2" key="1">
    <citation type="journal article" date="2015" name="Fungal Genet. Biol.">
        <title>Evolution of novel wood decay mechanisms in Agaricales revealed by the genome sequences of Fistulina hepatica and Cylindrobasidium torrendii.</title>
        <authorList>
            <person name="Floudas D."/>
            <person name="Held B.W."/>
            <person name="Riley R."/>
            <person name="Nagy L.G."/>
            <person name="Koehler G."/>
            <person name="Ransdell A.S."/>
            <person name="Younus H."/>
            <person name="Chow J."/>
            <person name="Chiniquy J."/>
            <person name="Lipzen A."/>
            <person name="Tritt A."/>
            <person name="Sun H."/>
            <person name="Haridas S."/>
            <person name="LaButti K."/>
            <person name="Ohm R.A."/>
            <person name="Kues U."/>
            <person name="Blanchette R.A."/>
            <person name="Grigoriev I.V."/>
            <person name="Minto R.E."/>
            <person name="Hibbett D.S."/>
        </authorList>
    </citation>
    <scope>NUCLEOTIDE SEQUENCE [LARGE SCALE GENOMIC DNA]</scope>
    <source>
        <strain evidence="1 2">FP15055 ss-10</strain>
    </source>
</reference>
<evidence type="ECO:0000313" key="1">
    <source>
        <dbReference type="EMBL" id="KIY65069.1"/>
    </source>
</evidence>
<keyword evidence="2" id="KW-1185">Reference proteome</keyword>
<proteinExistence type="predicted"/>
<protein>
    <submittedName>
        <fullName evidence="1">Uncharacterized protein</fullName>
    </submittedName>
</protein>
<evidence type="ECO:0000313" key="2">
    <source>
        <dbReference type="Proteomes" id="UP000054007"/>
    </source>
</evidence>
<dbReference type="EMBL" id="KN880605">
    <property type="protein sequence ID" value="KIY65069.1"/>
    <property type="molecule type" value="Genomic_DNA"/>
</dbReference>
<dbReference type="AlphaFoldDB" id="A0A0D7B4F5"/>
<organism evidence="1 2">
    <name type="scientific">Cylindrobasidium torrendii FP15055 ss-10</name>
    <dbReference type="NCBI Taxonomy" id="1314674"/>
    <lineage>
        <taxon>Eukaryota</taxon>
        <taxon>Fungi</taxon>
        <taxon>Dikarya</taxon>
        <taxon>Basidiomycota</taxon>
        <taxon>Agaricomycotina</taxon>
        <taxon>Agaricomycetes</taxon>
        <taxon>Agaricomycetidae</taxon>
        <taxon>Agaricales</taxon>
        <taxon>Marasmiineae</taxon>
        <taxon>Physalacriaceae</taxon>
        <taxon>Cylindrobasidium</taxon>
    </lineage>
</organism>
<dbReference type="STRING" id="1314674.A0A0D7B4F5"/>
<gene>
    <name evidence="1" type="ORF">CYLTODRAFT_75484</name>
</gene>
<dbReference type="Proteomes" id="UP000054007">
    <property type="component" value="Unassembled WGS sequence"/>
</dbReference>
<name>A0A0D7B4F5_9AGAR</name>